<dbReference type="PROSITE" id="PS51197">
    <property type="entry name" value="HTH_RRF2_2"/>
    <property type="match status" value="1"/>
</dbReference>
<proteinExistence type="predicted"/>
<accession>A0A0R1U1J5</accession>
<keyword evidence="2" id="KW-1185">Reference proteome</keyword>
<dbReference type="PANTHER" id="PTHR33221:SF15">
    <property type="entry name" value="HTH-TYPE TRANSCRIPTIONAL REGULATOR YWGB-RELATED"/>
    <property type="match status" value="1"/>
</dbReference>
<evidence type="ECO:0000313" key="1">
    <source>
        <dbReference type="EMBL" id="KRL83451.1"/>
    </source>
</evidence>
<dbReference type="GO" id="GO:0003700">
    <property type="term" value="F:DNA-binding transcription factor activity"/>
    <property type="evidence" value="ECO:0007669"/>
    <property type="project" value="TreeGrafter"/>
</dbReference>
<dbReference type="AlphaFoldDB" id="A0A0R1U1J5"/>
<sequence length="130" mass="14294">MLVAMEVFKDEKVTSSCLANSIGVNPVVIRRILSQLKEAGIVEVKRGSGGAKIVKPLTEVNLLDVYRAVEVSPNALLFNFHDNPNPDCPVGKNIHSILDHRLVEAQNALESQLKDQTLADVMTEAYEKIN</sequence>
<evidence type="ECO:0000313" key="2">
    <source>
        <dbReference type="Proteomes" id="UP000051324"/>
    </source>
</evidence>
<dbReference type="Proteomes" id="UP000051324">
    <property type="component" value="Unassembled WGS sequence"/>
</dbReference>
<dbReference type="Gene3D" id="1.10.10.10">
    <property type="entry name" value="Winged helix-like DNA-binding domain superfamily/Winged helix DNA-binding domain"/>
    <property type="match status" value="1"/>
</dbReference>
<dbReference type="STRING" id="1423724.FC32_GL000705"/>
<dbReference type="eggNOG" id="COG1959">
    <property type="taxonomic scope" value="Bacteria"/>
</dbReference>
<name>A0A0R1U1J5_9LACO</name>
<dbReference type="InterPro" id="IPR036388">
    <property type="entry name" value="WH-like_DNA-bd_sf"/>
</dbReference>
<dbReference type="PATRIC" id="fig|1423724.4.peg.744"/>
<dbReference type="GO" id="GO:0005829">
    <property type="term" value="C:cytosol"/>
    <property type="evidence" value="ECO:0007669"/>
    <property type="project" value="TreeGrafter"/>
</dbReference>
<dbReference type="Pfam" id="PF02082">
    <property type="entry name" value="Rrf2"/>
    <property type="match status" value="1"/>
</dbReference>
<dbReference type="SUPFAM" id="SSF46785">
    <property type="entry name" value="Winged helix' DNA-binding domain"/>
    <property type="match status" value="1"/>
</dbReference>
<dbReference type="PANTHER" id="PTHR33221">
    <property type="entry name" value="WINGED HELIX-TURN-HELIX TRANSCRIPTIONAL REGULATOR, RRF2 FAMILY"/>
    <property type="match status" value="1"/>
</dbReference>
<dbReference type="EMBL" id="AZFT01000053">
    <property type="protein sequence ID" value="KRL83451.1"/>
    <property type="molecule type" value="Genomic_DNA"/>
</dbReference>
<organism evidence="1 2">
    <name type="scientific">Ligilactobacillus apodemi DSM 16634 = JCM 16172</name>
    <dbReference type="NCBI Taxonomy" id="1423724"/>
    <lineage>
        <taxon>Bacteria</taxon>
        <taxon>Bacillati</taxon>
        <taxon>Bacillota</taxon>
        <taxon>Bacilli</taxon>
        <taxon>Lactobacillales</taxon>
        <taxon>Lactobacillaceae</taxon>
        <taxon>Ligilactobacillus</taxon>
    </lineage>
</organism>
<reference evidence="1 2" key="1">
    <citation type="journal article" date="2015" name="Genome Announc.">
        <title>Expanding the biotechnology potential of lactobacilli through comparative genomics of 213 strains and associated genera.</title>
        <authorList>
            <person name="Sun Z."/>
            <person name="Harris H.M."/>
            <person name="McCann A."/>
            <person name="Guo C."/>
            <person name="Argimon S."/>
            <person name="Zhang W."/>
            <person name="Yang X."/>
            <person name="Jeffery I.B."/>
            <person name="Cooney J.C."/>
            <person name="Kagawa T.F."/>
            <person name="Liu W."/>
            <person name="Song Y."/>
            <person name="Salvetti E."/>
            <person name="Wrobel A."/>
            <person name="Rasinkangas P."/>
            <person name="Parkhill J."/>
            <person name="Rea M.C."/>
            <person name="O'Sullivan O."/>
            <person name="Ritari J."/>
            <person name="Douillard F.P."/>
            <person name="Paul Ross R."/>
            <person name="Yang R."/>
            <person name="Briner A.E."/>
            <person name="Felis G.E."/>
            <person name="de Vos W.M."/>
            <person name="Barrangou R."/>
            <person name="Klaenhammer T.R."/>
            <person name="Caufield P.W."/>
            <person name="Cui Y."/>
            <person name="Zhang H."/>
            <person name="O'Toole P.W."/>
        </authorList>
    </citation>
    <scope>NUCLEOTIDE SEQUENCE [LARGE SCALE GENOMIC DNA]</scope>
    <source>
        <strain evidence="1 2">DSM 16634</strain>
    </source>
</reference>
<dbReference type="InterPro" id="IPR000944">
    <property type="entry name" value="Tscrpt_reg_Rrf2"/>
</dbReference>
<evidence type="ECO:0008006" key="3">
    <source>
        <dbReference type="Google" id="ProtNLM"/>
    </source>
</evidence>
<gene>
    <name evidence="1" type="ORF">FC32_GL000705</name>
</gene>
<comment type="caution">
    <text evidence="1">The sequence shown here is derived from an EMBL/GenBank/DDBJ whole genome shotgun (WGS) entry which is preliminary data.</text>
</comment>
<protein>
    <recommendedName>
        <fullName evidence="3">Rrf2 family transcriptional regulator</fullName>
    </recommendedName>
</protein>
<dbReference type="InterPro" id="IPR036390">
    <property type="entry name" value="WH_DNA-bd_sf"/>
</dbReference>